<dbReference type="PATRIC" id="fig|52.7.peg.3511"/>
<dbReference type="PANTHER" id="PTHR45737:SF6">
    <property type="entry name" value="VON WILLEBRAND FACTOR A DOMAIN-CONTAINING PROTEIN 5A"/>
    <property type="match status" value="1"/>
</dbReference>
<dbReference type="Gene3D" id="1.25.40.10">
    <property type="entry name" value="Tetratricopeptide repeat domain"/>
    <property type="match status" value="1"/>
</dbReference>
<feature type="compositionally biased region" description="Basic and acidic residues" evidence="2">
    <location>
        <begin position="788"/>
        <end position="798"/>
    </location>
</feature>
<dbReference type="InterPro" id="IPR011990">
    <property type="entry name" value="TPR-like_helical_dom_sf"/>
</dbReference>
<feature type="domain" description="VWFA" evidence="3">
    <location>
        <begin position="495"/>
        <end position="642"/>
    </location>
</feature>
<dbReference type="PANTHER" id="PTHR45737">
    <property type="entry name" value="VON WILLEBRAND FACTOR A DOMAIN-CONTAINING PROTEIN 5A"/>
    <property type="match status" value="1"/>
</dbReference>
<feature type="compositionally biased region" description="Gly residues" evidence="2">
    <location>
        <begin position="970"/>
        <end position="979"/>
    </location>
</feature>
<feature type="region of interest" description="Disordered" evidence="2">
    <location>
        <begin position="970"/>
        <end position="1018"/>
    </location>
</feature>
<dbReference type="Gene3D" id="3.40.50.410">
    <property type="entry name" value="von Willebrand factor, type A domain"/>
    <property type="match status" value="1"/>
</dbReference>
<reference evidence="5 6" key="1">
    <citation type="submission" date="2015-07" db="EMBL/GenBank/DDBJ databases">
        <title>Genome analysis of myxobacterium Chondromyces crocatus Cm c5 reveals a high potential for natural compound synthesis and the genetic basis for the loss of fruiting body formation.</title>
        <authorList>
            <person name="Zaburannyi N."/>
            <person name="Bunk B."/>
            <person name="Maier J."/>
            <person name="Overmann J."/>
            <person name="Mueller R."/>
        </authorList>
    </citation>
    <scope>NUCLEOTIDE SEQUENCE [LARGE SCALE GENOMIC DNA]</scope>
    <source>
        <strain evidence="5 6">Cm c5</strain>
    </source>
</reference>
<dbReference type="SUPFAM" id="SSF53300">
    <property type="entry name" value="vWA-like"/>
    <property type="match status" value="1"/>
</dbReference>
<dbReference type="EMBL" id="CP012159">
    <property type="protein sequence ID" value="AKT39052.1"/>
    <property type="molecule type" value="Genomic_DNA"/>
</dbReference>
<organism evidence="5 6">
    <name type="scientific">Chondromyces crocatus</name>
    <dbReference type="NCBI Taxonomy" id="52"/>
    <lineage>
        <taxon>Bacteria</taxon>
        <taxon>Pseudomonadati</taxon>
        <taxon>Myxococcota</taxon>
        <taxon>Polyangia</taxon>
        <taxon>Polyangiales</taxon>
        <taxon>Polyangiaceae</taxon>
        <taxon>Chondromyces</taxon>
    </lineage>
</organism>
<feature type="repeat" description="TPR" evidence="1">
    <location>
        <begin position="1266"/>
        <end position="1299"/>
    </location>
</feature>
<dbReference type="RefSeq" id="WP_050431201.1">
    <property type="nucleotide sequence ID" value="NZ_CP012159.1"/>
</dbReference>
<evidence type="ECO:0000259" key="4">
    <source>
        <dbReference type="PROSITE" id="PS51468"/>
    </source>
</evidence>
<dbReference type="STRING" id="52.CMC5_031980"/>
<dbReference type="PROSITE" id="PS50234">
    <property type="entry name" value="VWFA"/>
    <property type="match status" value="1"/>
</dbReference>
<feature type="domain" description="VIT" evidence="4">
    <location>
        <begin position="231"/>
        <end position="361"/>
    </location>
</feature>
<dbReference type="PROSITE" id="PS50005">
    <property type="entry name" value="TPR"/>
    <property type="match status" value="1"/>
</dbReference>
<keyword evidence="1" id="KW-0802">TPR repeat</keyword>
<dbReference type="Pfam" id="PF08487">
    <property type="entry name" value="VIT"/>
    <property type="match status" value="1"/>
</dbReference>
<dbReference type="SMART" id="SM00327">
    <property type="entry name" value="VWA"/>
    <property type="match status" value="1"/>
</dbReference>
<name>A0A0K1EED8_CHOCO</name>
<evidence type="ECO:0000259" key="3">
    <source>
        <dbReference type="PROSITE" id="PS50234"/>
    </source>
</evidence>
<evidence type="ECO:0008006" key="7">
    <source>
        <dbReference type="Google" id="ProtNLM"/>
    </source>
</evidence>
<proteinExistence type="predicted"/>
<dbReference type="InterPro" id="IPR036465">
    <property type="entry name" value="vWFA_dom_sf"/>
</dbReference>
<dbReference type="InterPro" id="IPR019734">
    <property type="entry name" value="TPR_rpt"/>
</dbReference>
<evidence type="ECO:0000256" key="2">
    <source>
        <dbReference type="SAM" id="MobiDB-lite"/>
    </source>
</evidence>
<dbReference type="SUPFAM" id="SSF48452">
    <property type="entry name" value="TPR-like"/>
    <property type="match status" value="1"/>
</dbReference>
<gene>
    <name evidence="5" type="ORF">CMC5_031980</name>
</gene>
<protein>
    <recommendedName>
        <fullName evidence="7">VIT domain-containing protein</fullName>
    </recommendedName>
</protein>
<feature type="region of interest" description="Disordered" evidence="2">
    <location>
        <begin position="895"/>
        <end position="917"/>
    </location>
</feature>
<feature type="compositionally biased region" description="Low complexity" evidence="2">
    <location>
        <begin position="819"/>
        <end position="829"/>
    </location>
</feature>
<evidence type="ECO:0000313" key="5">
    <source>
        <dbReference type="EMBL" id="AKT39052.1"/>
    </source>
</evidence>
<dbReference type="InterPro" id="IPR013694">
    <property type="entry name" value="VIT"/>
</dbReference>
<sequence length="1499" mass="159183">MPSTRAGARTARTLAALFWLLVTLTLGCGPGERPLLPRSQTWAELRTVRRSVTVQVPGEQPRSPYPRERLVDGAEIHVAEKGLAWLRRDGGATLLVHGPARLTLRAEGITMDEGRAFVDTPAGTVEHLATPSGPLQLAHVRASIHVGKGAAGSPSPGAEDGTEVYVLAGEVRAQGATGARAAAGERLLLRGKAPEAKATTEATLIWDDWTGGLATTDRTAEPAPYGVGTVGARPPGDQGSPRFPLAIQRLEVRVTIDGDFALTEVDEIFFNPSSQTVEGIYRFRTPQGALLHRFGVDRDGVTVWGRVKEKQAAAAQYQANVYAGSTEDPALLEWDAPGVYRARLYPIGPGESRRVVVRYAEWLGRSGPKGERRMYVYPMAAEGADGSLPLIEELVARVDLAPAGATEVRVGMQGTREGNTLIVRAQDLVPRADLAVELFDNGIPQGGVTARHVVDLSVLPPEERPEAQRRAQGEADYVLVPIRAADVPVLAGGLDLAVVLDASAATDANALGIGRAAVAALLAHLGPEDRVAVWAGDSALRPVAGGGLTAVDPARREAILSALASVERGGATDLGAMLAAAAEALDPARRGAVIYIGDGSPTVGERTLPDLRDRLAKLPRPARIFALGVGDVADMAILQGLAKGALAERIGDANAAARAALRVLEHAERPAWMGVRVDLGPEVERVFPRDLGALVTDEAAVLVGRLVGKKPPSQAIVSRVDGEARTLPLKITPIDDQGDLRRRWAEGRLAQLLDEGVGRAALVDLGSRYGVITPVTSLYVPTRNEMSPSERQELDQRKALTRSSPPRQSTSWFRKAEEASPTESAAAPSAHDDTEEGTGVRAKGEAPEMPRPAPVAAAPAPLATMTAPGAPRGGAGNVAPEPEFAPVVPPAEVAKVQPQRAASAPKPAPSAAPNVDRDQAKDFGMIGLLDNAPSTTAPPADALAERGNGWAEDEKSDGFGLGSIGGLGLSGVGEGGGGRADAPRPKSPFEELSRQTDALNKRRGPTSTTRGDDRIHPTGLHVTAETGASTRMMVAIGELPHTVIRCSAAATAPLEERVGLWRERLGRVAGNAQAAATVYRRALTGCEAPTFRERSRLLTLMLDLMPNTTARVSLWRVMWRDLGAADVLYRGILARVRTPDEMRELHQALGLKSIDPGLLQRSLADAKTPEAKVATLRDHVRVWPDDLSLALRLLDALEDAGDEAGARTLGRTLRARPDADARVRTAVGELYLRLAARNQDPARRALDEAEARRTFGEIVEFAPDDPAARRYLGDLLRAHGWYEEAARQYETLARLAPDDTSVALLRAAASQGMGKLEEAVRWTEAGGAAGAPDVVESPALTARALAATYLAWGRLAAREAGRTDERDLLAARIRRVRAGEGGDRTRGTRVTLTWAHPDLHPSLWTNALGAPMPAPEGDVTLGIAQAILPTRDGLVVEVRLEPDALEHAARLGAEAVLTAVFDEAEDSEVIVRLPVRFKRDGAATQRFAIKGQTMREVTP</sequence>
<evidence type="ECO:0000313" key="6">
    <source>
        <dbReference type="Proteomes" id="UP000067626"/>
    </source>
</evidence>
<dbReference type="PROSITE" id="PS51468">
    <property type="entry name" value="VIT"/>
    <property type="match status" value="1"/>
</dbReference>
<feature type="compositionally biased region" description="Low complexity" evidence="2">
    <location>
        <begin position="901"/>
        <end position="913"/>
    </location>
</feature>
<keyword evidence="6" id="KW-1185">Reference proteome</keyword>
<dbReference type="Proteomes" id="UP000067626">
    <property type="component" value="Chromosome"/>
</dbReference>
<feature type="region of interest" description="Disordered" evidence="2">
    <location>
        <begin position="217"/>
        <end position="240"/>
    </location>
</feature>
<accession>A0A0K1EED8</accession>
<feature type="compositionally biased region" description="Polar residues" evidence="2">
    <location>
        <begin position="801"/>
        <end position="812"/>
    </location>
</feature>
<feature type="compositionally biased region" description="Basic and acidic residues" evidence="2">
    <location>
        <begin position="981"/>
        <end position="994"/>
    </location>
</feature>
<dbReference type="PROSITE" id="PS51257">
    <property type="entry name" value="PROKAR_LIPOPROTEIN"/>
    <property type="match status" value="1"/>
</dbReference>
<dbReference type="KEGG" id="ccro:CMC5_031980"/>
<dbReference type="Pfam" id="PF13768">
    <property type="entry name" value="VWA_3"/>
    <property type="match status" value="1"/>
</dbReference>
<dbReference type="OrthoDB" id="5476021at2"/>
<feature type="region of interest" description="Disordered" evidence="2">
    <location>
        <begin position="783"/>
        <end position="883"/>
    </location>
</feature>
<feature type="compositionally biased region" description="Low complexity" evidence="2">
    <location>
        <begin position="854"/>
        <end position="870"/>
    </location>
</feature>
<evidence type="ECO:0000256" key="1">
    <source>
        <dbReference type="PROSITE-ProRule" id="PRU00339"/>
    </source>
</evidence>
<dbReference type="InterPro" id="IPR002035">
    <property type="entry name" value="VWF_A"/>
</dbReference>